<reference evidence="2" key="2">
    <citation type="submission" date="2023-05" db="EMBL/GenBank/DDBJ databases">
        <authorList>
            <consortium name="Lawrence Berkeley National Laboratory"/>
            <person name="Steindorff A."/>
            <person name="Hensen N."/>
            <person name="Bonometti L."/>
            <person name="Westerberg I."/>
            <person name="Brannstrom I.O."/>
            <person name="Guillou S."/>
            <person name="Cros-Aarteil S."/>
            <person name="Calhoun S."/>
            <person name="Haridas S."/>
            <person name="Kuo A."/>
            <person name="Mondo S."/>
            <person name="Pangilinan J."/>
            <person name="Riley R."/>
            <person name="Labutti K."/>
            <person name="Andreopoulos B."/>
            <person name="Lipzen A."/>
            <person name="Chen C."/>
            <person name="Yanf M."/>
            <person name="Daum C."/>
            <person name="Ng V."/>
            <person name="Clum A."/>
            <person name="Ohm R."/>
            <person name="Martin F."/>
            <person name="Silar P."/>
            <person name="Natvig D."/>
            <person name="Lalanne C."/>
            <person name="Gautier V."/>
            <person name="Ament-Velasquez S.L."/>
            <person name="Kruys A."/>
            <person name="Hutchinson M.I."/>
            <person name="Powell A.J."/>
            <person name="Barry K."/>
            <person name="Miller A.N."/>
            <person name="Grigoriev I.V."/>
            <person name="Debuchy R."/>
            <person name="Gladieux P."/>
            <person name="Thoren M.H."/>
            <person name="Johannesson H."/>
        </authorList>
    </citation>
    <scope>NUCLEOTIDE SEQUENCE</scope>
    <source>
        <strain evidence="2">PSN309</strain>
    </source>
</reference>
<dbReference type="AlphaFoldDB" id="A0AAN7AJY8"/>
<organism evidence="2 3">
    <name type="scientific">Podospora australis</name>
    <dbReference type="NCBI Taxonomy" id="1536484"/>
    <lineage>
        <taxon>Eukaryota</taxon>
        <taxon>Fungi</taxon>
        <taxon>Dikarya</taxon>
        <taxon>Ascomycota</taxon>
        <taxon>Pezizomycotina</taxon>
        <taxon>Sordariomycetes</taxon>
        <taxon>Sordariomycetidae</taxon>
        <taxon>Sordariales</taxon>
        <taxon>Podosporaceae</taxon>
        <taxon>Podospora</taxon>
    </lineage>
</organism>
<evidence type="ECO:0008006" key="4">
    <source>
        <dbReference type="Google" id="ProtNLM"/>
    </source>
</evidence>
<accession>A0AAN7AJY8</accession>
<gene>
    <name evidence="2" type="ORF">QBC35DRAFT_514031</name>
</gene>
<feature type="chain" id="PRO_5042845003" description="Invertebrate defensins family profile domain-containing protein" evidence="1">
    <location>
        <begin position="21"/>
        <end position="101"/>
    </location>
</feature>
<dbReference type="EMBL" id="MU864375">
    <property type="protein sequence ID" value="KAK4189444.1"/>
    <property type="molecule type" value="Genomic_DNA"/>
</dbReference>
<evidence type="ECO:0000313" key="2">
    <source>
        <dbReference type="EMBL" id="KAK4189444.1"/>
    </source>
</evidence>
<sequence length="101" mass="10920">MQFKSLLVVLAGLAMANAAAAPVQQEIVEVSGPLMSTVEARAADINWQATGGCKTDWANRCNAACRGEAQQKKYTCTSVKSKIWRQSCVFGWSVCDCTCVR</sequence>
<name>A0AAN7AJY8_9PEZI</name>
<protein>
    <recommendedName>
        <fullName evidence="4">Invertebrate defensins family profile domain-containing protein</fullName>
    </recommendedName>
</protein>
<comment type="caution">
    <text evidence="2">The sequence shown here is derived from an EMBL/GenBank/DDBJ whole genome shotgun (WGS) entry which is preliminary data.</text>
</comment>
<reference evidence="2" key="1">
    <citation type="journal article" date="2023" name="Mol. Phylogenet. Evol.">
        <title>Genome-scale phylogeny and comparative genomics of the fungal order Sordariales.</title>
        <authorList>
            <person name="Hensen N."/>
            <person name="Bonometti L."/>
            <person name="Westerberg I."/>
            <person name="Brannstrom I.O."/>
            <person name="Guillou S."/>
            <person name="Cros-Aarteil S."/>
            <person name="Calhoun S."/>
            <person name="Haridas S."/>
            <person name="Kuo A."/>
            <person name="Mondo S."/>
            <person name="Pangilinan J."/>
            <person name="Riley R."/>
            <person name="LaButti K."/>
            <person name="Andreopoulos B."/>
            <person name="Lipzen A."/>
            <person name="Chen C."/>
            <person name="Yan M."/>
            <person name="Daum C."/>
            <person name="Ng V."/>
            <person name="Clum A."/>
            <person name="Steindorff A."/>
            <person name="Ohm R.A."/>
            <person name="Martin F."/>
            <person name="Silar P."/>
            <person name="Natvig D.O."/>
            <person name="Lalanne C."/>
            <person name="Gautier V."/>
            <person name="Ament-Velasquez S.L."/>
            <person name="Kruys A."/>
            <person name="Hutchinson M.I."/>
            <person name="Powell A.J."/>
            <person name="Barry K."/>
            <person name="Miller A.N."/>
            <person name="Grigoriev I.V."/>
            <person name="Debuchy R."/>
            <person name="Gladieux P."/>
            <person name="Hiltunen Thoren M."/>
            <person name="Johannesson H."/>
        </authorList>
    </citation>
    <scope>NUCLEOTIDE SEQUENCE</scope>
    <source>
        <strain evidence="2">PSN309</strain>
    </source>
</reference>
<keyword evidence="3" id="KW-1185">Reference proteome</keyword>
<proteinExistence type="predicted"/>
<evidence type="ECO:0000313" key="3">
    <source>
        <dbReference type="Proteomes" id="UP001302126"/>
    </source>
</evidence>
<feature type="signal peptide" evidence="1">
    <location>
        <begin position="1"/>
        <end position="20"/>
    </location>
</feature>
<keyword evidence="1" id="KW-0732">Signal</keyword>
<evidence type="ECO:0000256" key="1">
    <source>
        <dbReference type="SAM" id="SignalP"/>
    </source>
</evidence>
<dbReference type="Proteomes" id="UP001302126">
    <property type="component" value="Unassembled WGS sequence"/>
</dbReference>